<keyword evidence="3" id="KW-0804">Transcription</keyword>
<dbReference type="GO" id="GO:0003677">
    <property type="term" value="F:DNA binding"/>
    <property type="evidence" value="ECO:0007669"/>
    <property type="project" value="UniProtKB-KW"/>
</dbReference>
<protein>
    <recommendedName>
        <fullName evidence="4">Cyclic nucleotide-binding domain-containing protein</fullName>
    </recommendedName>
</protein>
<dbReference type="SUPFAM" id="SSF51206">
    <property type="entry name" value="cAMP-binding domain-like"/>
    <property type="match status" value="1"/>
</dbReference>
<dbReference type="CDD" id="cd00038">
    <property type="entry name" value="CAP_ED"/>
    <property type="match status" value="1"/>
</dbReference>
<dbReference type="InterPro" id="IPR036388">
    <property type="entry name" value="WH-like_DNA-bd_sf"/>
</dbReference>
<evidence type="ECO:0000313" key="8">
    <source>
        <dbReference type="Proteomes" id="UP001157039"/>
    </source>
</evidence>
<dbReference type="Gene3D" id="2.60.120.10">
    <property type="entry name" value="Jelly Rolls"/>
    <property type="match status" value="1"/>
</dbReference>
<dbReference type="Gene3D" id="1.10.10.10">
    <property type="entry name" value="Winged helix-like DNA-binding domain superfamily/Winged helix DNA-binding domain"/>
    <property type="match status" value="1"/>
</dbReference>
<dbReference type="Pfam" id="PF13545">
    <property type="entry name" value="HTH_Crp_2"/>
    <property type="match status" value="1"/>
</dbReference>
<dbReference type="InterPro" id="IPR036390">
    <property type="entry name" value="WH_DNA-bd_sf"/>
</dbReference>
<evidence type="ECO:0000256" key="1">
    <source>
        <dbReference type="ARBA" id="ARBA00023015"/>
    </source>
</evidence>
<dbReference type="PROSITE" id="PS50042">
    <property type="entry name" value="CNMP_BINDING_3"/>
    <property type="match status" value="1"/>
</dbReference>
<keyword evidence="7" id="KW-1185">Reference proteome</keyword>
<dbReference type="InterPro" id="IPR014710">
    <property type="entry name" value="RmlC-like_jellyroll"/>
</dbReference>
<dbReference type="EMBL" id="CP027783">
    <property type="protein sequence ID" value="AYW48287.1"/>
    <property type="molecule type" value="Genomic_DNA"/>
</dbReference>
<dbReference type="RefSeq" id="WP_123936054.1">
    <property type="nucleotide sequence ID" value="NZ_BSUW01000001.1"/>
</dbReference>
<evidence type="ECO:0000256" key="3">
    <source>
        <dbReference type="ARBA" id="ARBA00023163"/>
    </source>
</evidence>
<dbReference type="InterPro" id="IPR012318">
    <property type="entry name" value="HTH_CRP"/>
</dbReference>
<name>A0AA38CVC6_9ENTE</name>
<dbReference type="Pfam" id="PF00027">
    <property type="entry name" value="cNMP_binding"/>
    <property type="match status" value="1"/>
</dbReference>
<evidence type="ECO:0000256" key="2">
    <source>
        <dbReference type="ARBA" id="ARBA00023125"/>
    </source>
</evidence>
<organism evidence="6 8">
    <name type="scientific">Tetragenococcus osmophilus</name>
    <dbReference type="NCBI Taxonomy" id="526944"/>
    <lineage>
        <taxon>Bacteria</taxon>
        <taxon>Bacillati</taxon>
        <taxon>Bacillota</taxon>
        <taxon>Bacilli</taxon>
        <taxon>Lactobacillales</taxon>
        <taxon>Enterococcaceae</taxon>
        <taxon>Tetragenococcus</taxon>
    </lineage>
</organism>
<reference evidence="5" key="3">
    <citation type="submission" date="2018-03" db="EMBL/GenBank/DDBJ databases">
        <authorList>
            <person name="Jeon C.O."/>
        </authorList>
    </citation>
    <scope>NUCLEOTIDE SEQUENCE</scope>
    <source>
        <strain evidence="5">JCM 31126</strain>
    </source>
</reference>
<dbReference type="InterPro" id="IPR018490">
    <property type="entry name" value="cNMP-bd_dom_sf"/>
</dbReference>
<dbReference type="PANTHER" id="PTHR24567">
    <property type="entry name" value="CRP FAMILY TRANSCRIPTIONAL REGULATORY PROTEIN"/>
    <property type="match status" value="1"/>
</dbReference>
<keyword evidence="2" id="KW-0238">DNA-binding</keyword>
<dbReference type="Proteomes" id="UP000268310">
    <property type="component" value="Chromosome"/>
</dbReference>
<dbReference type="KEGG" id="too:C7K38_07880"/>
<dbReference type="EMBL" id="BSUW01000001">
    <property type="protein sequence ID" value="GMA72023.1"/>
    <property type="molecule type" value="Genomic_DNA"/>
</dbReference>
<gene>
    <name evidence="5" type="ORF">C7K38_07880</name>
    <name evidence="6" type="ORF">GCM10025885_10720</name>
</gene>
<dbReference type="SUPFAM" id="SSF46785">
    <property type="entry name" value="Winged helix' DNA-binding domain"/>
    <property type="match status" value="1"/>
</dbReference>
<reference evidence="6 8" key="2">
    <citation type="journal article" date="2014" name="Int. J. Syst. Evol. Microbiol.">
        <title>Complete genome sequence of Corynebacterium casei LMG S-19264T (=DSM 44701T), isolated from a smear-ripened cheese.</title>
        <authorList>
            <consortium name="US DOE Joint Genome Institute (JGI-PGF)"/>
            <person name="Walter F."/>
            <person name="Albersmeier A."/>
            <person name="Kalinowski J."/>
            <person name="Ruckert C."/>
        </authorList>
    </citation>
    <scope>NUCLEOTIDE SEQUENCE [LARGE SCALE GENOMIC DNA]</scope>
    <source>
        <strain evidence="6 8">NBRC 114545</strain>
    </source>
</reference>
<dbReference type="AlphaFoldDB" id="A0AA38CVC6"/>
<evidence type="ECO:0000313" key="5">
    <source>
        <dbReference type="EMBL" id="AYW48287.1"/>
    </source>
</evidence>
<dbReference type="GO" id="GO:0005829">
    <property type="term" value="C:cytosol"/>
    <property type="evidence" value="ECO:0007669"/>
    <property type="project" value="TreeGrafter"/>
</dbReference>
<sequence length="225" mass="26320">MARLIENEIVVDYYKSKLDSRFPKYLQMNLFEYSGNEDIVIEQKSIQSLYYLVAGEVKVYNVLENGEEFVVAINSSPEIFGEIEFFQNVDTLYNIKSLGTSYMLVINFVELNKNADNLQLNHFLTEKLSRKLYVKSNNSIIHLNLSIDGRLANIIYHKTKEENSNIITLNIRETAAIINSSHRHVNRVLQRWDKKQIITRNSGTINVRDLSFFEDFSLDRSYKFQ</sequence>
<reference evidence="6" key="4">
    <citation type="submission" date="2023-02" db="EMBL/GenBank/DDBJ databases">
        <authorList>
            <person name="Sun Q."/>
            <person name="Mori K."/>
        </authorList>
    </citation>
    <scope>NUCLEOTIDE SEQUENCE</scope>
    <source>
        <strain evidence="6">NBRC 114545</strain>
    </source>
</reference>
<accession>A0AA38CVC6</accession>
<evidence type="ECO:0000313" key="7">
    <source>
        <dbReference type="Proteomes" id="UP000268310"/>
    </source>
</evidence>
<proteinExistence type="predicted"/>
<feature type="domain" description="Cyclic nucleotide-binding" evidence="4">
    <location>
        <begin position="33"/>
        <end position="107"/>
    </location>
</feature>
<keyword evidence="1" id="KW-0805">Transcription regulation</keyword>
<dbReference type="InterPro" id="IPR000595">
    <property type="entry name" value="cNMP-bd_dom"/>
</dbReference>
<reference evidence="5 7" key="1">
    <citation type="journal article" date="2012" name="Int. J. Syst. Evol. Microbiol.">
        <title>Characterization of Tetragenococcus strains from sugar thick juice reveals a novel species, Tetragenococcus osmophilus sp. nov., and divides Tetragenococcus halophilus into two subspecies, T. halophilus subsp. halophilus subsp. nov. and T. halophilus subsp. flandriensis subsp. nov.</title>
        <authorList>
            <person name="Juste A."/>
            <person name="Van Trappen S."/>
            <person name="Verreth C."/>
            <person name="Cleenwerck I."/>
            <person name="De Vos P."/>
            <person name="Lievens B."/>
            <person name="Willems K.A."/>
        </authorList>
    </citation>
    <scope>NUCLEOTIDE SEQUENCE [LARGE SCALE GENOMIC DNA]</scope>
    <source>
        <strain evidence="5 7">JCM 31126</strain>
    </source>
</reference>
<evidence type="ECO:0000313" key="6">
    <source>
        <dbReference type="EMBL" id="GMA72023.1"/>
    </source>
</evidence>
<evidence type="ECO:0000259" key="4">
    <source>
        <dbReference type="PROSITE" id="PS50042"/>
    </source>
</evidence>
<dbReference type="PANTHER" id="PTHR24567:SF26">
    <property type="entry name" value="REGULATORY PROTEIN YEIL"/>
    <property type="match status" value="1"/>
</dbReference>
<dbReference type="Proteomes" id="UP001157039">
    <property type="component" value="Unassembled WGS sequence"/>
</dbReference>
<dbReference type="InterPro" id="IPR050397">
    <property type="entry name" value="Env_Response_Regulators"/>
</dbReference>
<dbReference type="GO" id="GO:0003700">
    <property type="term" value="F:DNA-binding transcription factor activity"/>
    <property type="evidence" value="ECO:0007669"/>
    <property type="project" value="TreeGrafter"/>
</dbReference>